<sequence length="140" mass="14250">MTVVPPLPLLAISAVVEGPGSMWRSLTGSFSTGPQELLAWGGLAYTALVATVVGSGLWTWLMSRHNAGSVAPFSLLVPITGLTLAWALLGETPSPVELVGGVLVIIGVWATTRRRATLPPSSPTGAPRVAVPTGGAASAR</sequence>
<dbReference type="PANTHER" id="PTHR32322:SF9">
    <property type="entry name" value="AMINO-ACID METABOLITE EFFLUX PUMP-RELATED"/>
    <property type="match status" value="1"/>
</dbReference>
<organism evidence="9 10">
    <name type="scientific">Janibacter cremeus</name>
    <dbReference type="NCBI Taxonomy" id="1285192"/>
    <lineage>
        <taxon>Bacteria</taxon>
        <taxon>Bacillati</taxon>
        <taxon>Actinomycetota</taxon>
        <taxon>Actinomycetes</taxon>
        <taxon>Micrococcales</taxon>
        <taxon>Intrasporangiaceae</taxon>
        <taxon>Janibacter</taxon>
    </lineage>
</organism>
<reference evidence="9 10" key="1">
    <citation type="submission" date="2020-07" db="EMBL/GenBank/DDBJ databases">
        <title>Sequencing the genomes of 1000 actinobacteria strains.</title>
        <authorList>
            <person name="Klenk H.-P."/>
        </authorList>
    </citation>
    <scope>NUCLEOTIDE SEQUENCE [LARGE SCALE GENOMIC DNA]</scope>
    <source>
        <strain evidence="9 10">DSM 26154</strain>
    </source>
</reference>
<dbReference type="Pfam" id="PF00892">
    <property type="entry name" value="EamA"/>
    <property type="match status" value="1"/>
</dbReference>
<evidence type="ECO:0000256" key="5">
    <source>
        <dbReference type="ARBA" id="ARBA00023136"/>
    </source>
</evidence>
<dbReference type="EMBL" id="JACCAE010000001">
    <property type="protein sequence ID" value="NYF97147.1"/>
    <property type="molecule type" value="Genomic_DNA"/>
</dbReference>
<dbReference type="InterPro" id="IPR037185">
    <property type="entry name" value="EmrE-like"/>
</dbReference>
<feature type="transmembrane region" description="Helical" evidence="7">
    <location>
        <begin position="37"/>
        <end position="58"/>
    </location>
</feature>
<keyword evidence="5 7" id="KW-0472">Membrane</keyword>
<evidence type="ECO:0000256" key="2">
    <source>
        <dbReference type="ARBA" id="ARBA00007362"/>
    </source>
</evidence>
<dbReference type="PANTHER" id="PTHR32322">
    <property type="entry name" value="INNER MEMBRANE TRANSPORTER"/>
    <property type="match status" value="1"/>
</dbReference>
<comment type="subcellular location">
    <subcellularLocation>
        <location evidence="1">Membrane</location>
        <topology evidence="1">Multi-pass membrane protein</topology>
    </subcellularLocation>
</comment>
<evidence type="ECO:0000256" key="3">
    <source>
        <dbReference type="ARBA" id="ARBA00022692"/>
    </source>
</evidence>
<evidence type="ECO:0000256" key="4">
    <source>
        <dbReference type="ARBA" id="ARBA00022989"/>
    </source>
</evidence>
<evidence type="ECO:0000256" key="7">
    <source>
        <dbReference type="SAM" id="Phobius"/>
    </source>
</evidence>
<keyword evidence="4 7" id="KW-1133">Transmembrane helix</keyword>
<feature type="transmembrane region" description="Helical" evidence="7">
    <location>
        <begin position="70"/>
        <end position="89"/>
    </location>
</feature>
<feature type="domain" description="EamA" evidence="8">
    <location>
        <begin position="4"/>
        <end position="111"/>
    </location>
</feature>
<feature type="region of interest" description="Disordered" evidence="6">
    <location>
        <begin position="117"/>
        <end position="140"/>
    </location>
</feature>
<evidence type="ECO:0000259" key="8">
    <source>
        <dbReference type="Pfam" id="PF00892"/>
    </source>
</evidence>
<dbReference type="SUPFAM" id="SSF103481">
    <property type="entry name" value="Multidrug resistance efflux transporter EmrE"/>
    <property type="match status" value="1"/>
</dbReference>
<dbReference type="RefSeq" id="WP_343062754.1">
    <property type="nucleotide sequence ID" value="NZ_JACCAE010000001.1"/>
</dbReference>
<dbReference type="InterPro" id="IPR050638">
    <property type="entry name" value="AA-Vitamin_Transporters"/>
</dbReference>
<dbReference type="GO" id="GO:0016020">
    <property type="term" value="C:membrane"/>
    <property type="evidence" value="ECO:0007669"/>
    <property type="project" value="UniProtKB-SubCell"/>
</dbReference>
<evidence type="ECO:0000313" key="9">
    <source>
        <dbReference type="EMBL" id="NYF97147.1"/>
    </source>
</evidence>
<evidence type="ECO:0000256" key="1">
    <source>
        <dbReference type="ARBA" id="ARBA00004141"/>
    </source>
</evidence>
<feature type="transmembrane region" description="Helical" evidence="7">
    <location>
        <begin position="95"/>
        <end position="112"/>
    </location>
</feature>
<comment type="caution">
    <text evidence="9">The sequence shown here is derived from an EMBL/GenBank/DDBJ whole genome shotgun (WGS) entry which is preliminary data.</text>
</comment>
<dbReference type="AlphaFoldDB" id="A0A852VJ62"/>
<proteinExistence type="inferred from homology"/>
<keyword evidence="10" id="KW-1185">Reference proteome</keyword>
<evidence type="ECO:0000313" key="10">
    <source>
        <dbReference type="Proteomes" id="UP000554054"/>
    </source>
</evidence>
<dbReference type="InterPro" id="IPR000620">
    <property type="entry name" value="EamA_dom"/>
</dbReference>
<dbReference type="Gene3D" id="1.10.3730.20">
    <property type="match status" value="1"/>
</dbReference>
<name>A0A852VJ62_9MICO</name>
<comment type="similarity">
    <text evidence="2">Belongs to the EamA transporter family.</text>
</comment>
<gene>
    <name evidence="9" type="ORF">BJY20_000539</name>
</gene>
<protein>
    <submittedName>
        <fullName evidence="9">Drug/metabolite transporter (DMT)-like permease</fullName>
    </submittedName>
</protein>
<dbReference type="Proteomes" id="UP000554054">
    <property type="component" value="Unassembled WGS sequence"/>
</dbReference>
<evidence type="ECO:0000256" key="6">
    <source>
        <dbReference type="SAM" id="MobiDB-lite"/>
    </source>
</evidence>
<keyword evidence="3 7" id="KW-0812">Transmembrane</keyword>
<accession>A0A852VJ62</accession>